<evidence type="ECO:0000259" key="3">
    <source>
        <dbReference type="Pfam" id="PF00180"/>
    </source>
</evidence>
<dbReference type="PANTHER" id="PTHR11835">
    <property type="entry name" value="DECARBOXYLATING DEHYDROGENASES-ISOCITRATE, ISOPROPYLMALATE, TARTRATE"/>
    <property type="match status" value="1"/>
</dbReference>
<proteinExistence type="inferred from homology"/>
<dbReference type="GO" id="GO:0006102">
    <property type="term" value="P:isocitrate metabolic process"/>
    <property type="evidence" value="ECO:0007669"/>
    <property type="project" value="TreeGrafter"/>
</dbReference>
<accession>A0A974P0L7</accession>
<dbReference type="InterPro" id="IPR024084">
    <property type="entry name" value="IsoPropMal-DH-like_dom"/>
</dbReference>
<protein>
    <recommendedName>
        <fullName evidence="3">Isopropylmalate dehydrogenase-like domain-containing protein</fullName>
    </recommendedName>
</protein>
<evidence type="ECO:0000256" key="2">
    <source>
        <dbReference type="SAM" id="MobiDB-lite"/>
    </source>
</evidence>
<dbReference type="GO" id="GO:0004449">
    <property type="term" value="F:isocitrate dehydrogenase (NAD+) activity"/>
    <property type="evidence" value="ECO:0007669"/>
    <property type="project" value="TreeGrafter"/>
</dbReference>
<dbReference type="Gene3D" id="3.40.718.10">
    <property type="entry name" value="Isopropylmalate Dehydrogenase"/>
    <property type="match status" value="1"/>
</dbReference>
<evidence type="ECO:0000256" key="1">
    <source>
        <dbReference type="ARBA" id="ARBA00007769"/>
    </source>
</evidence>
<dbReference type="GO" id="GO:0006099">
    <property type="term" value="P:tricarboxylic acid cycle"/>
    <property type="evidence" value="ECO:0007669"/>
    <property type="project" value="TreeGrafter"/>
</dbReference>
<comment type="similarity">
    <text evidence="1">Belongs to the isocitrate and isopropylmalate dehydrogenases family.</text>
</comment>
<name>A0A974P0L7_9CAUL</name>
<dbReference type="Pfam" id="PF00180">
    <property type="entry name" value="Iso_dh"/>
    <property type="match status" value="1"/>
</dbReference>
<feature type="compositionally biased region" description="Basic and acidic residues" evidence="2">
    <location>
        <begin position="119"/>
        <end position="141"/>
    </location>
</feature>
<reference evidence="4" key="1">
    <citation type="submission" date="2021-01" db="EMBL/GenBank/DDBJ databases">
        <title>Genome sequence of Phenylobacterium sp. 20VBR1 isolated from a valley glaceir, Ny-Alesund, Svalbard.</title>
        <authorList>
            <person name="Thomas F.A."/>
            <person name="Krishnan K.P."/>
            <person name="Sinha R.K."/>
        </authorList>
    </citation>
    <scope>NUCLEOTIDE SEQUENCE</scope>
    <source>
        <strain evidence="4">20VBR1</strain>
    </source>
</reference>
<feature type="region of interest" description="Disordered" evidence="2">
    <location>
        <begin position="83"/>
        <end position="150"/>
    </location>
</feature>
<dbReference type="PANTHER" id="PTHR11835:SF43">
    <property type="entry name" value="ISOPROPYLMALATE DEHYDROGENASE-LIKE DOMAIN-CONTAINING PROTEIN"/>
    <property type="match status" value="1"/>
</dbReference>
<dbReference type="SUPFAM" id="SSF53659">
    <property type="entry name" value="Isocitrate/Isopropylmalate dehydrogenase-like"/>
    <property type="match status" value="1"/>
</dbReference>
<dbReference type="EMBL" id="CP068570">
    <property type="protein sequence ID" value="QQZ48926.1"/>
    <property type="molecule type" value="Genomic_DNA"/>
</dbReference>
<dbReference type="AlphaFoldDB" id="A0A974P0L7"/>
<gene>
    <name evidence="4" type="ORF">JKL49_16735</name>
</gene>
<feature type="domain" description="Isopropylmalate dehydrogenase-like" evidence="3">
    <location>
        <begin position="10"/>
        <end position="84"/>
    </location>
</feature>
<organism evidence="4">
    <name type="scientific">Phenylobacterium glaciei</name>
    <dbReference type="NCBI Taxonomy" id="2803784"/>
    <lineage>
        <taxon>Bacteria</taxon>
        <taxon>Pseudomonadati</taxon>
        <taxon>Pseudomonadota</taxon>
        <taxon>Alphaproteobacteria</taxon>
        <taxon>Caulobacterales</taxon>
        <taxon>Caulobacteraceae</taxon>
        <taxon>Phenylobacterium</taxon>
    </lineage>
</organism>
<sequence>MSPINLKSPITVAHGDGIGPEIMAASLRVLEAAGAQLEIETVEIGEAVYLQGHSSGITAETWDSLRRTRVFYKAPISTPGRRVQVAERHGAQDPWTLRQRPPLCGLRPFRGDTAPEDGSGDHPGERGRPLCRDRAPADRRGVPVPEAGEPARLRADRALCL</sequence>
<evidence type="ECO:0000313" key="4">
    <source>
        <dbReference type="EMBL" id="QQZ48926.1"/>
    </source>
</evidence>